<feature type="compositionally biased region" description="Gly residues" evidence="1">
    <location>
        <begin position="186"/>
        <end position="198"/>
    </location>
</feature>
<evidence type="ECO:0000256" key="2">
    <source>
        <dbReference type="SAM" id="SignalP"/>
    </source>
</evidence>
<gene>
    <name evidence="3" type="ORF">KHQ06_36835</name>
</gene>
<dbReference type="EMBL" id="CP074371">
    <property type="protein sequence ID" value="QVI21454.1"/>
    <property type="molecule type" value="Genomic_DNA"/>
</dbReference>
<name>A0ABX8CNC5_9NOCA</name>
<protein>
    <submittedName>
        <fullName evidence="3">Uncharacterized protein</fullName>
    </submittedName>
</protein>
<sequence length="222" mass="21901">MGRRAVKHAAAGAAAVIGAGALSLFGAGPAGATPATLTWNDGQTQFTRTISNGTPAVGDTITVTTAMYRTKTPDVTYLTFKDYHPSCLTYVVNSAKLTDAAGTHPIEPWLEVKPDFIAADFISEGLNVVSKAGATGAQAPVFSAQYKVGDCAAGTSLTTGIAYSQAGAGGAWDGDSKVGPSITVGGTPGGGTGGGTGSSGSSNLPAPLNTLMSLLGGTGSSK</sequence>
<feature type="region of interest" description="Disordered" evidence="1">
    <location>
        <begin position="178"/>
        <end position="206"/>
    </location>
</feature>
<accession>A0ABX8CNC5</accession>
<organism evidence="3 4">
    <name type="scientific">Nocardia tengchongensis</name>
    <dbReference type="NCBI Taxonomy" id="2055889"/>
    <lineage>
        <taxon>Bacteria</taxon>
        <taxon>Bacillati</taxon>
        <taxon>Actinomycetota</taxon>
        <taxon>Actinomycetes</taxon>
        <taxon>Mycobacteriales</taxon>
        <taxon>Nocardiaceae</taxon>
        <taxon>Nocardia</taxon>
    </lineage>
</organism>
<evidence type="ECO:0000313" key="4">
    <source>
        <dbReference type="Proteomes" id="UP000683310"/>
    </source>
</evidence>
<keyword evidence="2" id="KW-0732">Signal</keyword>
<evidence type="ECO:0000256" key="1">
    <source>
        <dbReference type="SAM" id="MobiDB-lite"/>
    </source>
</evidence>
<keyword evidence="4" id="KW-1185">Reference proteome</keyword>
<feature type="signal peptide" evidence="2">
    <location>
        <begin position="1"/>
        <end position="32"/>
    </location>
</feature>
<proteinExistence type="predicted"/>
<feature type="chain" id="PRO_5045855900" evidence="2">
    <location>
        <begin position="33"/>
        <end position="222"/>
    </location>
</feature>
<reference evidence="3 4" key="1">
    <citation type="submission" date="2021-04" db="EMBL/GenBank/DDBJ databases">
        <title>Nocardia tengchongensis.</title>
        <authorList>
            <person name="Zhuang k."/>
            <person name="Ran Y."/>
            <person name="Li W."/>
        </authorList>
    </citation>
    <scope>NUCLEOTIDE SEQUENCE [LARGE SCALE GENOMIC DNA]</scope>
    <source>
        <strain evidence="3 4">CFH S0057</strain>
    </source>
</reference>
<evidence type="ECO:0000313" key="3">
    <source>
        <dbReference type="EMBL" id="QVI21454.1"/>
    </source>
</evidence>
<dbReference type="Proteomes" id="UP000683310">
    <property type="component" value="Chromosome"/>
</dbReference>